<proteinExistence type="predicted"/>
<reference evidence="1" key="2">
    <citation type="journal article" date="2015" name="Fish Shellfish Immunol.">
        <title>Early steps in the European eel (Anguilla anguilla)-Vibrio vulnificus interaction in the gills: Role of the RtxA13 toxin.</title>
        <authorList>
            <person name="Callol A."/>
            <person name="Pajuelo D."/>
            <person name="Ebbesson L."/>
            <person name="Teles M."/>
            <person name="MacKenzie S."/>
            <person name="Amaro C."/>
        </authorList>
    </citation>
    <scope>NUCLEOTIDE SEQUENCE</scope>
</reference>
<name>A0A0E9S7K1_ANGAN</name>
<protein>
    <submittedName>
        <fullName evidence="1">Uncharacterized protein</fullName>
    </submittedName>
</protein>
<sequence length="9" mass="1031">MTAGEKEEH</sequence>
<accession>A0A0E9S7K1</accession>
<organism evidence="1">
    <name type="scientific">Anguilla anguilla</name>
    <name type="common">European freshwater eel</name>
    <name type="synonym">Muraena anguilla</name>
    <dbReference type="NCBI Taxonomy" id="7936"/>
    <lineage>
        <taxon>Eukaryota</taxon>
        <taxon>Metazoa</taxon>
        <taxon>Chordata</taxon>
        <taxon>Craniata</taxon>
        <taxon>Vertebrata</taxon>
        <taxon>Euteleostomi</taxon>
        <taxon>Actinopterygii</taxon>
        <taxon>Neopterygii</taxon>
        <taxon>Teleostei</taxon>
        <taxon>Anguilliformes</taxon>
        <taxon>Anguillidae</taxon>
        <taxon>Anguilla</taxon>
    </lineage>
</organism>
<evidence type="ECO:0000313" key="1">
    <source>
        <dbReference type="EMBL" id="JAH37394.1"/>
    </source>
</evidence>
<dbReference type="EMBL" id="GBXM01071183">
    <property type="protein sequence ID" value="JAH37394.1"/>
    <property type="molecule type" value="Transcribed_RNA"/>
</dbReference>
<reference evidence="1" key="1">
    <citation type="submission" date="2014-11" db="EMBL/GenBank/DDBJ databases">
        <authorList>
            <person name="Amaro Gonzalez C."/>
        </authorList>
    </citation>
    <scope>NUCLEOTIDE SEQUENCE</scope>
</reference>